<evidence type="ECO:0000256" key="2">
    <source>
        <dbReference type="ARBA" id="ARBA00022741"/>
    </source>
</evidence>
<gene>
    <name evidence="7" type="ORF">NIKTSON_56</name>
</gene>
<feature type="compositionally biased region" description="Basic and acidic residues" evidence="5">
    <location>
        <begin position="470"/>
        <end position="490"/>
    </location>
</feature>
<evidence type="ECO:0000259" key="6">
    <source>
        <dbReference type="PROSITE" id="PS51206"/>
    </source>
</evidence>
<dbReference type="InterPro" id="IPR043502">
    <property type="entry name" value="DNA/RNA_pol_sf"/>
</dbReference>
<reference evidence="7 8" key="1">
    <citation type="submission" date="2017-05" db="EMBL/GenBank/DDBJ databases">
        <authorList>
            <person name="Hanf Z.R."/>
            <person name="Kautto E.A."/>
            <person name="Lee N.W."/>
            <person name="Nabb C."/>
            <person name="Nelson M."/>
            <person name="Smith O.J."/>
            <person name="Steiner S.B."/>
            <person name="Tyransky A."/>
            <person name="Ball S.L."/>
            <person name="Breitenberger C.A."/>
            <person name="Daniels C.J."/>
            <person name="Garlena R.A."/>
            <person name="Russell D.A."/>
            <person name="Pope W.H."/>
            <person name="Jacobs-Sera D."/>
            <person name="Hendrix R.W."/>
            <person name="Hatfull G.F."/>
        </authorList>
    </citation>
    <scope>NUCLEOTIDE SEQUENCE [LARGE SCALE GENOMIC DNA]</scope>
</reference>
<evidence type="ECO:0000313" key="7">
    <source>
        <dbReference type="EMBL" id="ASD52278.1"/>
    </source>
</evidence>
<dbReference type="GO" id="GO:0004518">
    <property type="term" value="F:nuclease activity"/>
    <property type="evidence" value="ECO:0007669"/>
    <property type="project" value="UniProtKB-KW"/>
</dbReference>
<feature type="domain" description="SF3 helicase" evidence="6">
    <location>
        <begin position="154"/>
        <end position="319"/>
    </location>
</feature>
<keyword evidence="4" id="KW-0067">ATP-binding</keyword>
<dbReference type="SUPFAM" id="SSF56672">
    <property type="entry name" value="DNA/RNA polymerases"/>
    <property type="match status" value="1"/>
</dbReference>
<sequence>MGLDFYKIKERRSKEGVIEVYPDFKITRSKDLMVRSKAFYAVWDEQQKQWSQDEFDVQRLVDEELRAHKEKLEKKGEGVIQVKYMDNFSSGSWLKFRSYLSNLSDNAHDLDENLTFSNTEVRKEDYVSKRLPYPLAPGDISAWDEIVGTLYEPDERAKIEWAIGSIVSGDSKKIQKFLVFYGAPGTGKGTILDVVQKLFAGYTTTFDAKALTGNNAFATEAFRSNPLVAIDPDGDMSKIEDNTKLNSIVGHEPMNINEKYKSTYTMRIHSFLLMATNKAVKITDAKSGLIRRMIDVHPSGAKLAPRKYAALMSQIDFELGAIAQHCLDAYRKMGRNYYSGYQPIEMMLQTDIFFNYIENYYDVFKDQDGVTLQQAFEMWKTFAKDSELTYSMPRHKLREELKNYFANFEERAIVDGMRVRSWFSDFNADKFKSPVNKEEPKAFSLVMDETESLLDLLYIDQPAQYSNAKGDPKLYWTDEPRRDSKGEEFTPKPSQVVSTTLKDLDTTKEHYVKPPHNHIVIDFDLTDTDGNKSAERNLAAASVWPATYAEFSKSGAGVHLHYIYDGDASELSRVYDDGIEIKIFTGNSSLRRRLSKCNNVPVATINSGLPIKEKKVINQDSVKSEQGIRNLIERNLKKEIMPGTKPSIDFIDKILKDAYDAGEVSYDVTDMRGKIMAFANNSSHQALYCLKKVQGMKFKAKDEIREEITNPSHDGSSFQKPVAPVSDPEDNLVVFDLEVFPNLFIISWSYVNSPNVVRMVNPSALEVGQLLKMNLVGFNNRRYDNHILYGALLGFNNAQLYKLSKKIIDGEGNSGLFGEAYNLSYADIYDFASKKQGLKKWQIELGLPHDELGFDWDQPVPEKYWDRVGQYCDNDVITTKDVLRNRWQDLIARRILAELSGLRVNDPTAKHTAKIVFGDTKNYKEEFVYTDLSEMFPGYKFDLGKSTYKGETTGEGGYVYAEPGMHANVALLDVVSMHPTSIKELNLFGAYTENFWALVEARIAIKREDYDLAKTLLGGKLAPYLKSKEDAKALSYALKIVINIVYGLTSAKFDNPFRDMRNKDNIVAKRGALFMLDLKEFVQNEGFVVAHIKTDSIKIPDATPEIIQKVTEFGAKYGYDFEHEKTYEKMALVNDAVYVAKVGWSPDPKDIGKWDATGAQFQVPFVYKTMFTGDPIQFADMCVAKHATTAIHIDFTTVDDGMLEPYSNENRMHHIGKGGLFTPIIPGKGGGQLVREKKDKSGFDAVAGTKGFYWMEAEMVKNLGKEQDVDKSYFETLVNEAYDTLGKFGDVEWFLSDSPVGDSAAAGTKQLISA</sequence>
<dbReference type="GO" id="GO:0005524">
    <property type="term" value="F:ATP binding"/>
    <property type="evidence" value="ECO:0007669"/>
    <property type="project" value="UniProtKB-KW"/>
</dbReference>
<dbReference type="EMBL" id="MF038790">
    <property type="protein sequence ID" value="ASD52278.1"/>
    <property type="molecule type" value="Genomic_DNA"/>
</dbReference>
<organism evidence="7 8">
    <name type="scientific">Arthrobacter phage Niktson</name>
    <dbReference type="NCBI Taxonomy" id="2014347"/>
    <lineage>
        <taxon>Viruses</taxon>
        <taxon>Duplodnaviria</taxon>
        <taxon>Heunggongvirae</taxon>
        <taxon>Uroviricota</taxon>
        <taxon>Caudoviricetes</taxon>
        <taxon>Gordonvirus</taxon>
        <taxon>Gordonvirus niktson</taxon>
    </lineage>
</organism>
<dbReference type="InterPro" id="IPR014015">
    <property type="entry name" value="Helicase_SF3_DNA-vir"/>
</dbReference>
<keyword evidence="1" id="KW-0540">Nuclease</keyword>
<dbReference type="PROSITE" id="PS51206">
    <property type="entry name" value="SF3_HELICASE_1"/>
    <property type="match status" value="1"/>
</dbReference>
<keyword evidence="3" id="KW-0378">Hydrolase</keyword>
<dbReference type="SUPFAM" id="SSF52540">
    <property type="entry name" value="P-loop containing nucleoside triphosphate hydrolases"/>
    <property type="match status" value="1"/>
</dbReference>
<evidence type="ECO:0000256" key="4">
    <source>
        <dbReference type="ARBA" id="ARBA00022840"/>
    </source>
</evidence>
<dbReference type="Proteomes" id="UP000225325">
    <property type="component" value="Segment"/>
</dbReference>
<protein>
    <submittedName>
        <fullName evidence="7">DNA primase/polymerase</fullName>
    </submittedName>
</protein>
<evidence type="ECO:0000256" key="3">
    <source>
        <dbReference type="ARBA" id="ARBA00022801"/>
    </source>
</evidence>
<dbReference type="InterPro" id="IPR045455">
    <property type="entry name" value="NrS-1_pol-like_helicase"/>
</dbReference>
<dbReference type="Pfam" id="PF19263">
    <property type="entry name" value="DUF5906"/>
    <property type="match status" value="1"/>
</dbReference>
<dbReference type="InterPro" id="IPR027417">
    <property type="entry name" value="P-loop_NTPase"/>
</dbReference>
<accession>A0A218M5M4</accession>
<evidence type="ECO:0000256" key="1">
    <source>
        <dbReference type="ARBA" id="ARBA00022722"/>
    </source>
</evidence>
<dbReference type="Gene3D" id="3.90.1600.10">
    <property type="entry name" value="Palm domain of DNA polymerase"/>
    <property type="match status" value="1"/>
</dbReference>
<keyword evidence="8" id="KW-1185">Reference proteome</keyword>
<dbReference type="Gene3D" id="3.40.50.300">
    <property type="entry name" value="P-loop containing nucleotide triphosphate hydrolases"/>
    <property type="match status" value="1"/>
</dbReference>
<proteinExistence type="predicted"/>
<evidence type="ECO:0000313" key="8">
    <source>
        <dbReference type="Proteomes" id="UP000225325"/>
    </source>
</evidence>
<feature type="region of interest" description="Disordered" evidence="5">
    <location>
        <begin position="470"/>
        <end position="494"/>
    </location>
</feature>
<dbReference type="InterPro" id="IPR023211">
    <property type="entry name" value="DNA_pol_palm_dom_sf"/>
</dbReference>
<keyword evidence="2" id="KW-0547">Nucleotide-binding</keyword>
<dbReference type="GO" id="GO:0016787">
    <property type="term" value="F:hydrolase activity"/>
    <property type="evidence" value="ECO:0007669"/>
    <property type="project" value="UniProtKB-KW"/>
</dbReference>
<evidence type="ECO:0000256" key="5">
    <source>
        <dbReference type="SAM" id="MobiDB-lite"/>
    </source>
</evidence>
<name>A0A218M5M4_9CAUD</name>